<evidence type="ECO:0000313" key="5">
    <source>
        <dbReference type="EMBL" id="ODQ88895.1"/>
    </source>
</evidence>
<dbReference type="NCBIfam" id="TIGR01965">
    <property type="entry name" value="VCBS_repeat"/>
    <property type="match status" value="3"/>
</dbReference>
<dbReference type="Pfam" id="PF00150">
    <property type="entry name" value="Cellulase"/>
    <property type="match status" value="1"/>
</dbReference>
<feature type="compositionally biased region" description="Low complexity" evidence="3">
    <location>
        <begin position="57"/>
        <end position="71"/>
    </location>
</feature>
<name>A0A1E3RG80_MYCFV</name>
<dbReference type="GO" id="GO:0000272">
    <property type="term" value="P:polysaccharide catabolic process"/>
    <property type="evidence" value="ECO:0007669"/>
    <property type="project" value="InterPro"/>
</dbReference>
<dbReference type="InterPro" id="IPR011044">
    <property type="entry name" value="Quino_amine_DH_bsu"/>
</dbReference>
<feature type="compositionally biased region" description="Low complexity" evidence="3">
    <location>
        <begin position="166"/>
        <end position="197"/>
    </location>
</feature>
<dbReference type="Gene3D" id="2.60.40.10">
    <property type="entry name" value="Immunoglobulins"/>
    <property type="match status" value="3"/>
</dbReference>
<keyword evidence="6" id="KW-1185">Reference proteome</keyword>
<accession>A0A1E3RG80</accession>
<dbReference type="InterPro" id="IPR051923">
    <property type="entry name" value="Glycosyl_Hydrolase_39"/>
</dbReference>
<dbReference type="GO" id="GO:0004553">
    <property type="term" value="F:hydrolase activity, hydrolyzing O-glycosyl compounds"/>
    <property type="evidence" value="ECO:0007669"/>
    <property type="project" value="InterPro"/>
</dbReference>
<feature type="region of interest" description="Disordered" evidence="3">
    <location>
        <begin position="34"/>
        <end position="197"/>
    </location>
</feature>
<feature type="domain" description="Glycoside hydrolase family 5" evidence="4">
    <location>
        <begin position="1083"/>
        <end position="1340"/>
    </location>
</feature>
<keyword evidence="1" id="KW-0378">Hydrolase</keyword>
<dbReference type="Gene3D" id="3.20.20.80">
    <property type="entry name" value="Glycosidases"/>
    <property type="match status" value="1"/>
</dbReference>
<proteinExistence type="predicted"/>
<dbReference type="NCBIfam" id="TIGR02276">
    <property type="entry name" value="beta_rpt_yvtn"/>
    <property type="match status" value="1"/>
</dbReference>
<evidence type="ECO:0000256" key="1">
    <source>
        <dbReference type="ARBA" id="ARBA00022801"/>
    </source>
</evidence>
<comment type="caution">
    <text evidence="5">The sequence shown here is derived from an EMBL/GenBank/DDBJ whole genome shotgun (WGS) entry which is preliminary data.</text>
</comment>
<feature type="compositionally biased region" description="Low complexity" evidence="3">
    <location>
        <begin position="97"/>
        <end position="112"/>
    </location>
</feature>
<dbReference type="SMART" id="SM00320">
    <property type="entry name" value="WD40"/>
    <property type="match status" value="4"/>
</dbReference>
<organism evidence="5 6">
    <name type="scientific">Mycolicibacterium flavescens</name>
    <name type="common">Mycobacterium flavescens</name>
    <dbReference type="NCBI Taxonomy" id="1776"/>
    <lineage>
        <taxon>Bacteria</taxon>
        <taxon>Bacillati</taxon>
        <taxon>Actinomycetota</taxon>
        <taxon>Actinomycetes</taxon>
        <taxon>Mycobacteriales</taxon>
        <taxon>Mycobacteriaceae</taxon>
        <taxon>Mycolicibacterium</taxon>
    </lineage>
</organism>
<dbReference type="SUPFAM" id="SSF51445">
    <property type="entry name" value="(Trans)glycosidases"/>
    <property type="match status" value="1"/>
</dbReference>
<dbReference type="InterPro" id="IPR013783">
    <property type="entry name" value="Ig-like_fold"/>
</dbReference>
<dbReference type="SMART" id="SM00564">
    <property type="entry name" value="PQQ"/>
    <property type="match status" value="3"/>
</dbReference>
<dbReference type="EMBL" id="MIHA01000012">
    <property type="protein sequence ID" value="ODQ88895.1"/>
    <property type="molecule type" value="Genomic_DNA"/>
</dbReference>
<dbReference type="SUPFAM" id="SSF50969">
    <property type="entry name" value="YVTN repeat-like/Quinoprotein amine dehydrogenase"/>
    <property type="match status" value="1"/>
</dbReference>
<dbReference type="InterPro" id="IPR001547">
    <property type="entry name" value="Glyco_hydro_5"/>
</dbReference>
<dbReference type="Proteomes" id="UP000094053">
    <property type="component" value="Unassembled WGS sequence"/>
</dbReference>
<dbReference type="InterPro" id="IPR017853">
    <property type="entry name" value="GH"/>
</dbReference>
<dbReference type="InterPro" id="IPR018391">
    <property type="entry name" value="PQQ_b-propeller_rpt"/>
</dbReference>
<evidence type="ECO:0000256" key="3">
    <source>
        <dbReference type="SAM" id="MobiDB-lite"/>
    </source>
</evidence>
<protein>
    <recommendedName>
        <fullName evidence="4">Glycoside hydrolase family 5 domain-containing protein</fullName>
    </recommendedName>
</protein>
<dbReference type="PANTHER" id="PTHR12631">
    <property type="entry name" value="ALPHA-L-IDURONIDASE"/>
    <property type="match status" value="1"/>
</dbReference>
<feature type="compositionally biased region" description="Low complexity" evidence="3">
    <location>
        <begin position="79"/>
        <end position="88"/>
    </location>
</feature>
<dbReference type="STRING" id="1776.BHQ18_16780"/>
<feature type="compositionally biased region" description="Acidic residues" evidence="3">
    <location>
        <begin position="115"/>
        <end position="132"/>
    </location>
</feature>
<evidence type="ECO:0000259" key="4">
    <source>
        <dbReference type="Pfam" id="PF00150"/>
    </source>
</evidence>
<reference evidence="6" key="1">
    <citation type="submission" date="2016-09" db="EMBL/GenBank/DDBJ databases">
        <authorList>
            <person name="Greninger A.L."/>
            <person name="Jerome K.R."/>
            <person name="Mcnair B."/>
            <person name="Wallis C."/>
            <person name="Fang F."/>
        </authorList>
    </citation>
    <scope>NUCLEOTIDE SEQUENCE [LARGE SCALE GENOMIC DNA]</scope>
    <source>
        <strain evidence="6">M6</strain>
    </source>
</reference>
<dbReference type="InterPro" id="IPR010221">
    <property type="entry name" value="VCBS_dom"/>
</dbReference>
<dbReference type="InterPro" id="IPR015943">
    <property type="entry name" value="WD40/YVTN_repeat-like_dom_sf"/>
</dbReference>
<sequence length="1398" mass="141881">MGYSSYVGRVGALAVALGVGVAIASPAGIAWAETETTATDSGPSAAAPAENQDAPGSTDTTASPDTSAPQEADADDDPAPSTETTSPSNQTVEVADGVTVSSSGGAHTSTHGDTTEEADDEVVPEDEPDEPAPADKSSNNDTGDAAPAEKPVTQVSAHTVQTDGFAQPAEEPAVPQPEPTSVAVAEPAAPPSTTQAPTVVDTVVEALVTPLISRILTAFPGDPATSPLGWLLLGAARREVGALDAAAMQSSAVSSGPTVGVTLDAPLSATGAVTGRIVTDGFTGGPLTYTVTGAPATGSLVFDAATATFTYTPTTSQRLDAATTAASDAVAMTITVSDGTTSVASVVDIPVAAYPISPTTDLGSVGNAHSIAVAGKYAYVTNRAAGTVTMIDTTTNTVVRTYAVGATPDGVAVKHDGSRMYVSSSAGNTVRIINTANGKVVKTIKVAAPSAITVDASASTLYATSLTDGTLKKINLKWFSVSTVKLPAGSRPTDVAVGPDQRIYVVSSHADGRGSIAVLGPSSKAATAVLDLPGGTGALAVGPDGKRLYVTSSDGNVHVVDTATTAIVASHRVSGVPAAVAVSRDGSTLLVTDGDGVITALDAATGAALGTVATRAPDEAPRVATGLTPKAVASLDGTKLYVTDPGTGRIHTVALPPINSAPEAGAPQLGTPVTKTGAVSGHVGAVDPDGDPLKYALASAPARGKVTVKADGTFTYTPTAQARHAASAVGVTAVTTDSFTVTVTDGKGATSLATVTVNISPTNAAPVVKISVGKPNSTTGVIGGSVTASDADKDVRTYTATVQPTRGTLVLDRATGKFTYTPTAEARHAAAKLGAPAAAKADTFTVTVDDGHGGVVEKTVTVTVTPTNAKPTAPTVNSSVDPTTGEVVGTVKFTDTDADALTYTATAAKKGVFSVDGNGNFTYTPTAAARQAAAAPGAKAAAKVDTVTVTVTDGHGGTATVTLNLTVTPALPQSGAGYEASNPTAAIGTVIGKVTAVPAADGPTYALGTGPAKGLVKVDAATGSFTYVPNVDARYAAAKTAGVDTDTFTVTVTDALGLKTTVTVNVEIAPPLASAMDQRPTTIAVTAQEMYFYNQADTDRALNLLQEAGVTNIRILVPWMSVEFLDDVWTWGAVDRMVNGAAARGIEVLAVLNSPPVWASVPDVPLLSGRPAKVEEFAEYAAKVAARYAGKISAYEIWNEPNYWGFWAPGPSPAQYTELLKAAYPVIKAADPNAVVLAGSVASVIDFLNITINPVRFIKEMYAAGAAGYFDAIAFHPYLYGLQFSKGGSTVNAPLWQAKEIYKLMVANGDGNKKIWATEYGQPSHLVSEDSQAAFIADFLRSWRNQSWAGPAFIQTIKDNTEADPNAANMGLFRKDWTPKAAWTTLIELIQENARLLT</sequence>
<gene>
    <name evidence="5" type="ORF">BHQ18_16780</name>
</gene>
<dbReference type="InterPro" id="IPR011964">
    <property type="entry name" value="YVTN_b-propeller_repeat"/>
</dbReference>
<dbReference type="PANTHER" id="PTHR12631:SF10">
    <property type="entry name" value="BETA-XYLOSIDASE-LIKE PROTEIN-RELATED"/>
    <property type="match status" value="1"/>
</dbReference>
<dbReference type="InterPro" id="IPR001680">
    <property type="entry name" value="WD40_rpt"/>
</dbReference>
<dbReference type="Gene3D" id="2.130.10.10">
    <property type="entry name" value="YVTN repeat-like/Quinoprotein amine dehydrogenase"/>
    <property type="match status" value="2"/>
</dbReference>
<feature type="compositionally biased region" description="Polar residues" evidence="3">
    <location>
        <begin position="153"/>
        <end position="164"/>
    </location>
</feature>
<evidence type="ECO:0000313" key="6">
    <source>
        <dbReference type="Proteomes" id="UP000094053"/>
    </source>
</evidence>
<dbReference type="Pfam" id="PF17963">
    <property type="entry name" value="Big_9"/>
    <property type="match status" value="4"/>
</dbReference>
<evidence type="ECO:0000256" key="2">
    <source>
        <dbReference type="ARBA" id="ARBA00023295"/>
    </source>
</evidence>
<keyword evidence="2" id="KW-0326">Glycosidase</keyword>